<proteinExistence type="predicted"/>
<protein>
    <submittedName>
        <fullName evidence="1">N-acetylmuramoyl-L-alanine amidase-like domain-containing protein</fullName>
    </submittedName>
</protein>
<organism evidence="1 2">
    <name type="scientific">Massilia aerilata</name>
    <dbReference type="NCBI Taxonomy" id="453817"/>
    <lineage>
        <taxon>Bacteria</taxon>
        <taxon>Pseudomonadati</taxon>
        <taxon>Pseudomonadota</taxon>
        <taxon>Betaproteobacteria</taxon>
        <taxon>Burkholderiales</taxon>
        <taxon>Oxalobacteraceae</taxon>
        <taxon>Telluria group</taxon>
        <taxon>Massilia</taxon>
    </lineage>
</organism>
<dbReference type="SUPFAM" id="SSF54001">
    <property type="entry name" value="Cysteine proteinases"/>
    <property type="match status" value="1"/>
</dbReference>
<evidence type="ECO:0000313" key="2">
    <source>
        <dbReference type="Proteomes" id="UP001596086"/>
    </source>
</evidence>
<evidence type="ECO:0000313" key="1">
    <source>
        <dbReference type="EMBL" id="MFC5547645.1"/>
    </source>
</evidence>
<sequence>MRFACLLLAAALAGCATQPSTPPPAVASQPQAPVTIETILQKQIYQMSPVETGRYVAWVHQSEPDLRKRIAAIGRKNIGQPYTLNLLGEFPYEVHDNLPMFSLDHSDCVVFAEHTYAMALSQSWEEFFWMLQRIRYRDGVIGVATRNHYTEMDWNVANRWLVTDISAELAGAAGPSYSMTVDRARFLKTRHHTERNIPVETSRQAYVAKDQVASIAGQLQEGDFVNVISTRNGEYWASHVGLVVLGADGQRHFLHSSEPQVREETFESFIARAAAREERNRKEGKNGQVLAGFKFLRLNENIVVPPMAPQPRPGAGA</sequence>
<comment type="caution">
    <text evidence="1">The sequence shown here is derived from an EMBL/GenBank/DDBJ whole genome shotgun (WGS) entry which is preliminary data.</text>
</comment>
<gene>
    <name evidence="1" type="ORF">ACFPO9_03850</name>
</gene>
<dbReference type="InterPro" id="IPR010846">
    <property type="entry name" value="AmiA-like"/>
</dbReference>
<keyword evidence="2" id="KW-1185">Reference proteome</keyword>
<dbReference type="Proteomes" id="UP001596086">
    <property type="component" value="Unassembled WGS sequence"/>
</dbReference>
<dbReference type="EMBL" id="JBHSMZ010000001">
    <property type="protein sequence ID" value="MFC5547645.1"/>
    <property type="molecule type" value="Genomic_DNA"/>
</dbReference>
<dbReference type="PROSITE" id="PS51257">
    <property type="entry name" value="PROKAR_LIPOPROTEIN"/>
    <property type="match status" value="1"/>
</dbReference>
<dbReference type="Pfam" id="PF07313">
    <property type="entry name" value="AmiA-like"/>
    <property type="match status" value="1"/>
</dbReference>
<dbReference type="Gene3D" id="1.10.3670.10">
    <property type="entry name" value="Putative xylanase like domain"/>
    <property type="match status" value="1"/>
</dbReference>
<dbReference type="InterPro" id="IPR038765">
    <property type="entry name" value="Papain-like_cys_pep_sf"/>
</dbReference>
<reference evidence="2" key="1">
    <citation type="journal article" date="2019" name="Int. J. Syst. Evol. Microbiol.">
        <title>The Global Catalogue of Microorganisms (GCM) 10K type strain sequencing project: providing services to taxonomists for standard genome sequencing and annotation.</title>
        <authorList>
            <consortium name="The Broad Institute Genomics Platform"/>
            <consortium name="The Broad Institute Genome Sequencing Center for Infectious Disease"/>
            <person name="Wu L."/>
            <person name="Ma J."/>
        </authorList>
    </citation>
    <scope>NUCLEOTIDE SEQUENCE [LARGE SCALE GENOMIC DNA]</scope>
    <source>
        <strain evidence="2">CGMCC 4.5798</strain>
    </source>
</reference>
<name>A0ABW0RVQ7_9BURK</name>
<dbReference type="Gene3D" id="2.30.260.10">
    <property type="entry name" value="putative xylanase like domain"/>
    <property type="match status" value="1"/>
</dbReference>
<dbReference type="RefSeq" id="WP_379767303.1">
    <property type="nucleotide sequence ID" value="NZ_JBHSMZ010000001.1"/>
</dbReference>
<accession>A0ABW0RVQ7</accession>